<dbReference type="AlphaFoldDB" id="A0A9D9ILQ0"/>
<dbReference type="EMBL" id="JADIMD010000078">
    <property type="protein sequence ID" value="MBO8474645.1"/>
    <property type="molecule type" value="Genomic_DNA"/>
</dbReference>
<protein>
    <submittedName>
        <fullName evidence="1">Uncharacterized protein</fullName>
    </submittedName>
</protein>
<feature type="non-terminal residue" evidence="1">
    <location>
        <position position="64"/>
    </location>
</feature>
<dbReference type="Proteomes" id="UP000823757">
    <property type="component" value="Unassembled WGS sequence"/>
</dbReference>
<reference evidence="1" key="1">
    <citation type="submission" date="2020-10" db="EMBL/GenBank/DDBJ databases">
        <authorList>
            <person name="Gilroy R."/>
        </authorList>
    </citation>
    <scope>NUCLEOTIDE SEQUENCE</scope>
    <source>
        <strain evidence="1">B1-13419</strain>
    </source>
</reference>
<proteinExistence type="predicted"/>
<comment type="caution">
    <text evidence="1">The sequence shown here is derived from an EMBL/GenBank/DDBJ whole genome shotgun (WGS) entry which is preliminary data.</text>
</comment>
<accession>A0A9D9ILQ0</accession>
<organism evidence="1 2">
    <name type="scientific">Candidatus Cryptobacteroides faecigallinarum</name>
    <dbReference type="NCBI Taxonomy" id="2840763"/>
    <lineage>
        <taxon>Bacteria</taxon>
        <taxon>Pseudomonadati</taxon>
        <taxon>Bacteroidota</taxon>
        <taxon>Bacteroidia</taxon>
        <taxon>Bacteroidales</taxon>
        <taxon>Candidatus Cryptobacteroides</taxon>
    </lineage>
</organism>
<evidence type="ECO:0000313" key="1">
    <source>
        <dbReference type="EMBL" id="MBO8474645.1"/>
    </source>
</evidence>
<reference evidence="1" key="2">
    <citation type="journal article" date="2021" name="PeerJ">
        <title>Extensive microbial diversity within the chicken gut microbiome revealed by metagenomics and culture.</title>
        <authorList>
            <person name="Gilroy R."/>
            <person name="Ravi A."/>
            <person name="Getino M."/>
            <person name="Pursley I."/>
            <person name="Horton D.L."/>
            <person name="Alikhan N.F."/>
            <person name="Baker D."/>
            <person name="Gharbi K."/>
            <person name="Hall N."/>
            <person name="Watson M."/>
            <person name="Adriaenssens E.M."/>
            <person name="Foster-Nyarko E."/>
            <person name="Jarju S."/>
            <person name="Secka A."/>
            <person name="Antonio M."/>
            <person name="Oren A."/>
            <person name="Chaudhuri R.R."/>
            <person name="La Ragione R."/>
            <person name="Hildebrand F."/>
            <person name="Pallen M.J."/>
        </authorList>
    </citation>
    <scope>NUCLEOTIDE SEQUENCE</scope>
    <source>
        <strain evidence="1">B1-13419</strain>
    </source>
</reference>
<evidence type="ECO:0000313" key="2">
    <source>
        <dbReference type="Proteomes" id="UP000823757"/>
    </source>
</evidence>
<gene>
    <name evidence="1" type="ORF">IAB91_05085</name>
</gene>
<sequence length="64" mass="7305">MDRLIFIDCTMRAESRTRKIAIPLVEELGKRYDIETIRLDGAGFPAVGSKILHDRDNGIVPEEY</sequence>
<name>A0A9D9ILQ0_9BACT</name>